<comment type="similarity">
    <text evidence="3">Belongs to the Nudix hydrolase family.</text>
</comment>
<gene>
    <name evidence="5" type="ORF">P343_04980</name>
</gene>
<dbReference type="PANTHER" id="PTHR43046:SF2">
    <property type="entry name" value="8-OXO-DGTP DIPHOSPHATASE-RELATED"/>
    <property type="match status" value="1"/>
</dbReference>
<dbReference type="Gene3D" id="3.30.70.100">
    <property type="match status" value="1"/>
</dbReference>
<dbReference type="PANTHER" id="PTHR43046">
    <property type="entry name" value="GDP-MANNOSE MANNOSYL HYDROLASE"/>
    <property type="match status" value="1"/>
</dbReference>
<protein>
    <submittedName>
        <fullName evidence="5">NUDIX hydrolase</fullName>
    </submittedName>
</protein>
<dbReference type="AlphaFoldDB" id="V6IYJ6"/>
<dbReference type="InterPro" id="IPR015797">
    <property type="entry name" value="NUDIX_hydrolase-like_dom_sf"/>
</dbReference>
<dbReference type="SUPFAM" id="SSF54909">
    <property type="entry name" value="Dimeric alpha+beta barrel"/>
    <property type="match status" value="1"/>
</dbReference>
<dbReference type="InterPro" id="IPR011008">
    <property type="entry name" value="Dimeric_a/b-barrel"/>
</dbReference>
<dbReference type="EMBL" id="AWTC01000004">
    <property type="protein sequence ID" value="EST12512.1"/>
    <property type="molecule type" value="Genomic_DNA"/>
</dbReference>
<reference evidence="5 6" key="1">
    <citation type="journal article" date="2013" name="Genome Announc.">
        <title>Genome Sequence of Sporolactobacillus laevolacticus DSM442, an Efficient Polymer-Grade D-Lactate Producer from Agricultural Waste Cottonseed as a Nitrogen Source.</title>
        <authorList>
            <person name="Wang H."/>
            <person name="Wang L."/>
            <person name="Ju J."/>
            <person name="Yu B."/>
            <person name="Ma Y."/>
        </authorList>
    </citation>
    <scope>NUCLEOTIDE SEQUENCE [LARGE SCALE GENOMIC DNA]</scope>
    <source>
        <strain evidence="5 6">DSM 442</strain>
    </source>
</reference>
<dbReference type="Pfam" id="PF07978">
    <property type="entry name" value="NIPSNAP"/>
    <property type="match status" value="1"/>
</dbReference>
<dbReference type="InterPro" id="IPR000086">
    <property type="entry name" value="NUDIX_hydrolase_dom"/>
</dbReference>
<evidence type="ECO:0000256" key="3">
    <source>
        <dbReference type="RuleBase" id="RU003476"/>
    </source>
</evidence>
<comment type="caution">
    <text evidence="5">The sequence shown here is derived from an EMBL/GenBank/DDBJ whole genome shotgun (WGS) entry which is preliminary data.</text>
</comment>
<dbReference type="Proteomes" id="UP000018296">
    <property type="component" value="Unassembled WGS sequence"/>
</dbReference>
<feature type="domain" description="Nudix hydrolase" evidence="4">
    <location>
        <begin position="106"/>
        <end position="230"/>
    </location>
</feature>
<name>V6IYJ6_9BACL</name>
<dbReference type="PATRIC" id="fig|1395513.3.peg.1019"/>
<sequence>MIYRRESYQIRPDQYERFTQFFDEYLFPNQLKHGAKLVERLVTENKDEIVVIWEYENFDAYKKIMRAVAQDPMYKRAQERRKQLEPLFMTSHEDFLKATGDYYTPMHIVAVRGYITNDKNQVLLVRTYWRDDTWELPGGQVEEGEALVDALKREIEEETGILVEVEQLCAINQNMSKNIINLEFIGKAVGGTLRTSDETQETAFVTLTPENIADYLTRPKMRTRVLDALHFQKNSGATWHSFI</sequence>
<dbReference type="eggNOG" id="COG1051">
    <property type="taxonomic scope" value="Bacteria"/>
</dbReference>
<dbReference type="Pfam" id="PF00293">
    <property type="entry name" value="NUDIX"/>
    <property type="match status" value="1"/>
</dbReference>
<dbReference type="PRINTS" id="PR00502">
    <property type="entry name" value="NUDIXFAMILY"/>
</dbReference>
<dbReference type="PROSITE" id="PS00893">
    <property type="entry name" value="NUDIX_BOX"/>
    <property type="match status" value="1"/>
</dbReference>
<dbReference type="InterPro" id="IPR020084">
    <property type="entry name" value="NUDIX_hydrolase_CS"/>
</dbReference>
<accession>V6IYJ6</accession>
<dbReference type="GO" id="GO:0016787">
    <property type="term" value="F:hydrolase activity"/>
    <property type="evidence" value="ECO:0007669"/>
    <property type="project" value="UniProtKB-KW"/>
</dbReference>
<keyword evidence="2 3" id="KW-0378">Hydrolase</keyword>
<organism evidence="5 6">
    <name type="scientific">Sporolactobacillus laevolacticus DSM 442</name>
    <dbReference type="NCBI Taxonomy" id="1395513"/>
    <lineage>
        <taxon>Bacteria</taxon>
        <taxon>Bacillati</taxon>
        <taxon>Bacillota</taxon>
        <taxon>Bacilli</taxon>
        <taxon>Bacillales</taxon>
        <taxon>Sporolactobacillaceae</taxon>
        <taxon>Sporolactobacillus</taxon>
    </lineage>
</organism>
<dbReference type="InterPro" id="IPR020476">
    <property type="entry name" value="Nudix_hydrolase"/>
</dbReference>
<evidence type="ECO:0000259" key="4">
    <source>
        <dbReference type="PROSITE" id="PS51462"/>
    </source>
</evidence>
<dbReference type="InterPro" id="IPR012577">
    <property type="entry name" value="NIPSNAP"/>
</dbReference>
<dbReference type="Gene3D" id="3.90.79.10">
    <property type="entry name" value="Nucleoside Triphosphate Pyrophosphohydrolase"/>
    <property type="match status" value="1"/>
</dbReference>
<evidence type="ECO:0000256" key="1">
    <source>
        <dbReference type="ARBA" id="ARBA00001946"/>
    </source>
</evidence>
<dbReference type="CDD" id="cd02883">
    <property type="entry name" value="NUDIX_Hydrolase"/>
    <property type="match status" value="1"/>
</dbReference>
<dbReference type="STRING" id="1395513.P343_04980"/>
<comment type="cofactor">
    <cofactor evidence="1">
        <name>Mg(2+)</name>
        <dbReference type="ChEBI" id="CHEBI:18420"/>
    </cofactor>
</comment>
<evidence type="ECO:0000313" key="5">
    <source>
        <dbReference type="EMBL" id="EST12512.1"/>
    </source>
</evidence>
<evidence type="ECO:0000256" key="2">
    <source>
        <dbReference type="ARBA" id="ARBA00022801"/>
    </source>
</evidence>
<dbReference type="SUPFAM" id="SSF55811">
    <property type="entry name" value="Nudix"/>
    <property type="match status" value="1"/>
</dbReference>
<dbReference type="RefSeq" id="WP_023509297.1">
    <property type="nucleotide sequence ID" value="NZ_AWTC01000004.1"/>
</dbReference>
<proteinExistence type="inferred from homology"/>
<evidence type="ECO:0000313" key="6">
    <source>
        <dbReference type="Proteomes" id="UP000018296"/>
    </source>
</evidence>
<keyword evidence="6" id="KW-1185">Reference proteome</keyword>
<dbReference type="PROSITE" id="PS51462">
    <property type="entry name" value="NUDIX"/>
    <property type="match status" value="1"/>
</dbReference>